<evidence type="ECO:0000313" key="3">
    <source>
        <dbReference type="Proteomes" id="UP000268535"/>
    </source>
</evidence>
<dbReference type="PROSITE" id="PS50280">
    <property type="entry name" value="SET"/>
    <property type="match status" value="1"/>
</dbReference>
<dbReference type="Pfam" id="PF00856">
    <property type="entry name" value="SET"/>
    <property type="match status" value="1"/>
</dbReference>
<evidence type="ECO:0000259" key="1">
    <source>
        <dbReference type="PROSITE" id="PS50280"/>
    </source>
</evidence>
<dbReference type="InterPro" id="IPR053201">
    <property type="entry name" value="Flavunoidine_N-MTase"/>
</dbReference>
<reference evidence="3" key="1">
    <citation type="journal article" date="2018" name="Nat. Microbiol.">
        <title>Leveraging single-cell genomics to expand the fungal tree of life.</title>
        <authorList>
            <person name="Ahrendt S.R."/>
            <person name="Quandt C.A."/>
            <person name="Ciobanu D."/>
            <person name="Clum A."/>
            <person name="Salamov A."/>
            <person name="Andreopoulos B."/>
            <person name="Cheng J.F."/>
            <person name="Woyke T."/>
            <person name="Pelin A."/>
            <person name="Henrissat B."/>
            <person name="Reynolds N.K."/>
            <person name="Benny G.L."/>
            <person name="Smith M.E."/>
            <person name="James T.Y."/>
            <person name="Grigoriev I.V."/>
        </authorList>
    </citation>
    <scope>NUCLEOTIDE SEQUENCE [LARGE SCALE GENOMIC DNA]</scope>
    <source>
        <strain evidence="3">ATCC 52028</strain>
    </source>
</reference>
<accession>A0A4P9WRJ6</accession>
<dbReference type="PANTHER" id="PTHR12350:SF19">
    <property type="entry name" value="SET DOMAIN-CONTAINING PROTEIN"/>
    <property type="match status" value="1"/>
</dbReference>
<dbReference type="InterPro" id="IPR001214">
    <property type="entry name" value="SET_dom"/>
</dbReference>
<dbReference type="PANTHER" id="PTHR12350">
    <property type="entry name" value="HISTONE-LYSINE N-METHYLTRANSFERASE-RELATED"/>
    <property type="match status" value="1"/>
</dbReference>
<dbReference type="EMBL" id="ML010815">
    <property type="protein sequence ID" value="RKO95841.1"/>
    <property type="molecule type" value="Genomic_DNA"/>
</dbReference>
<protein>
    <submittedName>
        <fullName evidence="2">SET domain-containing protein</fullName>
    </submittedName>
</protein>
<gene>
    <name evidence="2" type="ORF">CAUPRSCDRAFT_8804</name>
</gene>
<feature type="domain" description="SET" evidence="1">
    <location>
        <begin position="13"/>
        <end position="117"/>
    </location>
</feature>
<dbReference type="InterPro" id="IPR046341">
    <property type="entry name" value="SET_dom_sf"/>
</dbReference>
<organism evidence="2 3">
    <name type="scientific">Caulochytrium protostelioides</name>
    <dbReference type="NCBI Taxonomy" id="1555241"/>
    <lineage>
        <taxon>Eukaryota</taxon>
        <taxon>Fungi</taxon>
        <taxon>Fungi incertae sedis</taxon>
        <taxon>Chytridiomycota</taxon>
        <taxon>Chytridiomycota incertae sedis</taxon>
        <taxon>Chytridiomycetes</taxon>
        <taxon>Caulochytriales</taxon>
        <taxon>Caulochytriaceae</taxon>
        <taxon>Caulochytrium</taxon>
    </lineage>
</organism>
<proteinExistence type="predicted"/>
<dbReference type="Proteomes" id="UP000268535">
    <property type="component" value="Unassembled WGS sequence"/>
</dbReference>
<evidence type="ECO:0000313" key="2">
    <source>
        <dbReference type="EMBL" id="RKO95841.1"/>
    </source>
</evidence>
<dbReference type="SUPFAM" id="SSF82199">
    <property type="entry name" value="SET domain"/>
    <property type="match status" value="1"/>
</dbReference>
<name>A0A4P9WRJ6_9FUNG</name>
<dbReference type="AlphaFoldDB" id="A0A4P9WRJ6"/>
<dbReference type="Gene3D" id="2.170.270.10">
    <property type="entry name" value="SET domain"/>
    <property type="match status" value="1"/>
</dbReference>
<sequence>MPHAAPSDAICLPPISPQRYRGLVEVVGADDARRAKLVSLTRITPGSLVAEFQGLRRTPERSYLSVQVGRNEHVLLNSEFQYMNHSCDPNVYFALPLMRIRALKNINIGDEITYFYPSTEWSMVEPFDCWCKSRLCLGRIAGAEALPPDMI</sequence>
<feature type="non-terminal residue" evidence="2">
    <location>
        <position position="151"/>
    </location>
</feature>